<dbReference type="Proteomes" id="UP000824681">
    <property type="component" value="Chromosome"/>
</dbReference>
<feature type="transmembrane region" description="Helical" evidence="1">
    <location>
        <begin position="177"/>
        <end position="194"/>
    </location>
</feature>
<evidence type="ECO:0000256" key="1">
    <source>
        <dbReference type="SAM" id="Phobius"/>
    </source>
</evidence>
<keyword evidence="4" id="KW-0808">Transferase</keyword>
<evidence type="ECO:0000313" key="4">
    <source>
        <dbReference type="EMBL" id="QYC40285.1"/>
    </source>
</evidence>
<keyword evidence="1" id="KW-0472">Membrane</keyword>
<accession>A0ABX8TXT0</accession>
<keyword evidence="1" id="KW-1133">Transmembrane helix</keyword>
<feature type="transmembrane region" description="Helical" evidence="1">
    <location>
        <begin position="106"/>
        <end position="127"/>
    </location>
</feature>
<protein>
    <submittedName>
        <fullName evidence="4">Acyltransferase</fullName>
    </submittedName>
</protein>
<evidence type="ECO:0000313" key="5">
    <source>
        <dbReference type="Proteomes" id="UP000824681"/>
    </source>
</evidence>
<sequence length="715" mass="75797">MERPAPAEPSTCSCGLTPHASSCEPQDGHAGGRSSTSRADIQGLRAIAVAAVVAFHLWPGGPTGGYVGVDVFFVISGYLITSHLLRQPGRGGRRVLDFWARRVRRLIPAASLALLVTLAASVVWLPLTVLGTAAREVIAAVLYAENLRLAFTQANYLDADQPDWPAQHYWSLSVEEQFYVVWPLLLGMAAWLAARVVRGRRRPETLTRWSAVVVAGVVVAVSLAWSVDRTAADPAAAYFVSTTRFWEPALGGLLAAVLAVRAAPRGRAVRVGLAWAGLGMIVWAVVRFGSETAFPGAVALVPTVGTCLVIAAAADGLRGGPGRLLAWRPVQWLGNTSYAVYLWHWPVIMILPYVLGRSLTVIDSLAVIAMTLLLAALSQRLVEDRLRWHPVLVRSRKATFALLASCVVIVGGAGAGVAAYADAAEQRASATFQAAAARAGACLGAGVVRDPACEDPGLLMPPQVALKDKPAVYADGCVNKEPFIARNTCTYGPGTGGRRIALVGNSHAGHWVPALEKALWSERWRLTTYVQLACYTVDQPIVLEGAGVSENCQKINRWAVGSIVKGGYDLVIMSNRTHEPLAGVPPAGQQAAAERAYRDTLRAFTGAGLPVLVLRDTPAMPDSVPHCIAKHPDDIDSCGGPARVVLRPDPLAAAARADTTGLVSVASVEDLMCGERCRPVIGGLIAYSDRSHLTTAFARTLAPEVTAAVRAALAR</sequence>
<feature type="transmembrane region" description="Helical" evidence="1">
    <location>
        <begin position="206"/>
        <end position="225"/>
    </location>
</feature>
<dbReference type="PANTHER" id="PTHR23028:SF53">
    <property type="entry name" value="ACYL_TRANSF_3 DOMAIN-CONTAINING PROTEIN"/>
    <property type="match status" value="1"/>
</dbReference>
<gene>
    <name evidence="4" type="primary">noc17</name>
    <name evidence="4" type="ORF">Nocox_13340</name>
</gene>
<feature type="transmembrane region" description="Helical" evidence="1">
    <location>
        <begin position="271"/>
        <end position="290"/>
    </location>
</feature>
<feature type="transmembrane region" description="Helical" evidence="1">
    <location>
        <begin position="245"/>
        <end position="264"/>
    </location>
</feature>
<dbReference type="Pfam" id="PF19040">
    <property type="entry name" value="SGNH"/>
    <property type="match status" value="1"/>
</dbReference>
<dbReference type="InterPro" id="IPR002656">
    <property type="entry name" value="Acyl_transf_3_dom"/>
</dbReference>
<dbReference type="InterPro" id="IPR043968">
    <property type="entry name" value="SGNH"/>
</dbReference>
<feature type="domain" description="SGNH" evidence="3">
    <location>
        <begin position="477"/>
        <end position="705"/>
    </location>
</feature>
<feature type="transmembrane region" description="Helical" evidence="1">
    <location>
        <begin position="361"/>
        <end position="377"/>
    </location>
</feature>
<dbReference type="InterPro" id="IPR050879">
    <property type="entry name" value="Acyltransferase_3"/>
</dbReference>
<dbReference type="PANTHER" id="PTHR23028">
    <property type="entry name" value="ACETYLTRANSFERASE"/>
    <property type="match status" value="1"/>
</dbReference>
<keyword evidence="5" id="KW-1185">Reference proteome</keyword>
<keyword evidence="4" id="KW-0012">Acyltransferase</keyword>
<dbReference type="EMBL" id="CP068985">
    <property type="protein sequence ID" value="QYC40285.1"/>
    <property type="molecule type" value="Genomic_DNA"/>
</dbReference>
<keyword evidence="1" id="KW-0812">Transmembrane</keyword>
<organism evidence="4 5">
    <name type="scientific">Nonomuraea coxensis DSM 45129</name>
    <dbReference type="NCBI Taxonomy" id="1122611"/>
    <lineage>
        <taxon>Bacteria</taxon>
        <taxon>Bacillati</taxon>
        <taxon>Actinomycetota</taxon>
        <taxon>Actinomycetes</taxon>
        <taxon>Streptosporangiales</taxon>
        <taxon>Streptosporangiaceae</taxon>
        <taxon>Nonomuraea</taxon>
    </lineage>
</organism>
<feature type="transmembrane region" description="Helical" evidence="1">
    <location>
        <begin position="338"/>
        <end position="355"/>
    </location>
</feature>
<proteinExistence type="predicted"/>
<dbReference type="RefSeq" id="WP_084685745.1">
    <property type="nucleotide sequence ID" value="NZ_CP068985.1"/>
</dbReference>
<feature type="transmembrane region" description="Helical" evidence="1">
    <location>
        <begin position="296"/>
        <end position="317"/>
    </location>
</feature>
<feature type="transmembrane region" description="Helical" evidence="1">
    <location>
        <begin position="398"/>
        <end position="421"/>
    </location>
</feature>
<evidence type="ECO:0000259" key="3">
    <source>
        <dbReference type="Pfam" id="PF19040"/>
    </source>
</evidence>
<name>A0ABX8TXT0_9ACTN</name>
<dbReference type="Pfam" id="PF01757">
    <property type="entry name" value="Acyl_transf_3"/>
    <property type="match status" value="1"/>
</dbReference>
<feature type="domain" description="Acyltransferase 3" evidence="2">
    <location>
        <begin position="39"/>
        <end position="377"/>
    </location>
</feature>
<dbReference type="GO" id="GO:0016746">
    <property type="term" value="F:acyltransferase activity"/>
    <property type="evidence" value="ECO:0007669"/>
    <property type="project" value="UniProtKB-KW"/>
</dbReference>
<reference evidence="4 5" key="1">
    <citation type="journal article" date="2021" name="ACS Chem. Biol.">
        <title>Genomic-Led Discovery of a Novel Glycopeptide Antibiotic by Nonomuraea coxensis DSM 45129.</title>
        <authorList>
            <person name="Yushchuk O."/>
            <person name="Vior N.M."/>
            <person name="Andreo-Vidal A."/>
            <person name="Berini F."/>
            <person name="Ruckert C."/>
            <person name="Busche T."/>
            <person name="Binda E."/>
            <person name="Kalinowski J."/>
            <person name="Truman A.W."/>
            <person name="Marinelli F."/>
        </authorList>
    </citation>
    <scope>NUCLEOTIDE SEQUENCE [LARGE SCALE GENOMIC DNA]</scope>
    <source>
        <strain evidence="4 5">DSM 45129</strain>
    </source>
</reference>
<feature type="transmembrane region" description="Helical" evidence="1">
    <location>
        <begin position="65"/>
        <end position="85"/>
    </location>
</feature>
<evidence type="ECO:0000259" key="2">
    <source>
        <dbReference type="Pfam" id="PF01757"/>
    </source>
</evidence>